<reference evidence="2 3" key="1">
    <citation type="submission" date="2012-11" db="EMBL/GenBank/DDBJ databases">
        <authorList>
            <person name="Huguet-Tapia J.C."/>
            <person name="Durkin A.S."/>
            <person name="Pettis G.S."/>
            <person name="Badger J.H."/>
        </authorList>
    </citation>
    <scope>NUCLEOTIDE SEQUENCE [LARGE SCALE GENOMIC DNA]</scope>
    <source>
        <strain evidence="2 3">91-03</strain>
    </source>
</reference>
<comment type="caution">
    <text evidence="2">The sequence shown here is derived from an EMBL/GenBank/DDBJ whole genome shotgun (WGS) entry which is preliminary data.</text>
</comment>
<organism evidence="2 3">
    <name type="scientific">Streptomyces ipomoeae 91-03</name>
    <dbReference type="NCBI Taxonomy" id="698759"/>
    <lineage>
        <taxon>Bacteria</taxon>
        <taxon>Bacillati</taxon>
        <taxon>Actinomycetota</taxon>
        <taxon>Actinomycetes</taxon>
        <taxon>Kitasatosporales</taxon>
        <taxon>Streptomycetaceae</taxon>
        <taxon>Streptomyces</taxon>
    </lineage>
</organism>
<feature type="compositionally biased region" description="Basic residues" evidence="1">
    <location>
        <begin position="32"/>
        <end position="41"/>
    </location>
</feature>
<name>L1L766_9ACTN</name>
<evidence type="ECO:0000313" key="2">
    <source>
        <dbReference type="EMBL" id="EKX68876.1"/>
    </source>
</evidence>
<feature type="compositionally biased region" description="Low complexity" evidence="1">
    <location>
        <begin position="1"/>
        <end position="14"/>
    </location>
</feature>
<evidence type="ECO:0000313" key="3">
    <source>
        <dbReference type="Proteomes" id="UP000010411"/>
    </source>
</evidence>
<dbReference type="PATRIC" id="fig|698759.3.peg.612"/>
<sequence>MAPGSAGLSSPAARRSSRPCFAPLTPPGIRGTARHGAHFHR</sequence>
<dbReference type="AlphaFoldDB" id="L1L766"/>
<evidence type="ECO:0000256" key="1">
    <source>
        <dbReference type="SAM" id="MobiDB-lite"/>
    </source>
</evidence>
<proteinExistence type="predicted"/>
<accession>L1L766</accession>
<protein>
    <submittedName>
        <fullName evidence="2">Uncharacterized protein</fullName>
    </submittedName>
</protein>
<keyword evidence="3" id="KW-1185">Reference proteome</keyword>
<dbReference type="Proteomes" id="UP000010411">
    <property type="component" value="Unassembled WGS sequence"/>
</dbReference>
<gene>
    <name evidence="2" type="ORF">STRIP9103_03889</name>
</gene>
<dbReference type="EMBL" id="AEJC01000056">
    <property type="protein sequence ID" value="EKX68876.1"/>
    <property type="molecule type" value="Genomic_DNA"/>
</dbReference>
<feature type="region of interest" description="Disordered" evidence="1">
    <location>
        <begin position="1"/>
        <end position="41"/>
    </location>
</feature>